<protein>
    <submittedName>
        <fullName evidence="2">Oligogalacturonide lyase</fullName>
    </submittedName>
</protein>
<name>A0A5Q2TFU5_9BACI</name>
<feature type="domain" description="Oligogalacturonate lyase" evidence="1">
    <location>
        <begin position="4"/>
        <end position="265"/>
    </location>
</feature>
<evidence type="ECO:0000313" key="3">
    <source>
        <dbReference type="Proteomes" id="UP000339690"/>
    </source>
</evidence>
<dbReference type="InterPro" id="IPR027946">
    <property type="entry name" value="Ogl_dom"/>
</dbReference>
<reference evidence="2 3" key="1">
    <citation type="submission" date="2019-11" db="EMBL/GenBank/DDBJ databases">
        <title>Gracilibacillus salitolerans sp. nov., a moderate halophile isolated from a saline soil in northwest China.</title>
        <authorList>
            <person name="Gan L."/>
        </authorList>
    </citation>
    <scope>NUCLEOTIDE SEQUENCE [LARGE SCALE GENOMIC DNA]</scope>
    <source>
        <strain evidence="2 3">SCU50</strain>
    </source>
</reference>
<dbReference type="RefSeq" id="WP_153790046.1">
    <property type="nucleotide sequence ID" value="NZ_CP045915.1"/>
</dbReference>
<dbReference type="GO" id="GO:0047487">
    <property type="term" value="F:oligogalacturonide lyase activity"/>
    <property type="evidence" value="ECO:0007669"/>
    <property type="project" value="InterPro"/>
</dbReference>
<dbReference type="Gene3D" id="2.130.10.10">
    <property type="entry name" value="YVTN repeat-like/Quinoprotein amine dehydrogenase"/>
    <property type="match status" value="1"/>
</dbReference>
<dbReference type="PANTHER" id="PTHR36842:SF1">
    <property type="entry name" value="PROTEIN TOLB"/>
    <property type="match status" value="1"/>
</dbReference>
<dbReference type="InterPro" id="IPR015943">
    <property type="entry name" value="WD40/YVTN_repeat-like_dom_sf"/>
</dbReference>
<dbReference type="AlphaFoldDB" id="A0A5Q2TFU5"/>
<evidence type="ECO:0000259" key="1">
    <source>
        <dbReference type="Pfam" id="PF14583"/>
    </source>
</evidence>
<dbReference type="GO" id="GO:0045490">
    <property type="term" value="P:pectin catabolic process"/>
    <property type="evidence" value="ECO:0007669"/>
    <property type="project" value="InterPro"/>
</dbReference>
<dbReference type="Proteomes" id="UP000339690">
    <property type="component" value="Chromosome"/>
</dbReference>
<dbReference type="InterPro" id="IPR011659">
    <property type="entry name" value="WD40"/>
</dbReference>
<sequence length="382" mass="44348">MSKSTVWPAERKTYKDRFSGLTITQLTDYTGHSHHLYFTENGWYDNGNKILFCSDRENKTNLFSMNVSTGEIVQLTDHDTTYGSLSACLHPNEQIAYFRKEYQIIEIDLITLKERVIFEGDKSLVGGNINCTADGKYIITCLHEDCKEKFAIDLKNGYVGHRELMEAKPYSQILKIAIEDGQSTIVFEEHNFITHINTSPKHKNLITFCHEGPWQLVDHRIWGLDLNTSETWKIRERKESYEMVGHEYWYPDGENIGYHGFRADGTAFFGKIRYDNKNMEEVEFTFRNWHAHSHGFSKVVIDGRAPLDKLIVWEQVDGTFSNPKILCEHRCSFHVQKVHAHPRFSPDGTKLLFTSDKNGYGNLYLVDLPENFESLPDFHTKN</sequence>
<gene>
    <name evidence="2" type="ORF">GI584_01860</name>
</gene>
<dbReference type="Pfam" id="PF14583">
    <property type="entry name" value="Pectate_lyase22"/>
    <property type="match status" value="1"/>
</dbReference>
<evidence type="ECO:0000313" key="2">
    <source>
        <dbReference type="EMBL" id="QGH32873.1"/>
    </source>
</evidence>
<keyword evidence="3" id="KW-1185">Reference proteome</keyword>
<keyword evidence="2" id="KW-0456">Lyase</keyword>
<proteinExistence type="predicted"/>
<dbReference type="SUPFAM" id="SSF82171">
    <property type="entry name" value="DPP6 N-terminal domain-like"/>
    <property type="match status" value="1"/>
</dbReference>
<dbReference type="KEGG" id="grc:GI584_01860"/>
<dbReference type="EMBL" id="CP045915">
    <property type="protein sequence ID" value="QGH32873.1"/>
    <property type="molecule type" value="Genomic_DNA"/>
</dbReference>
<accession>A0A5Q2TFU5</accession>
<organism evidence="2 3">
    <name type="scientific">Gracilibacillus salitolerans</name>
    <dbReference type="NCBI Taxonomy" id="2663022"/>
    <lineage>
        <taxon>Bacteria</taxon>
        <taxon>Bacillati</taxon>
        <taxon>Bacillota</taxon>
        <taxon>Bacilli</taxon>
        <taxon>Bacillales</taxon>
        <taxon>Bacillaceae</taxon>
        <taxon>Gracilibacillus</taxon>
    </lineage>
</organism>
<dbReference type="Pfam" id="PF07676">
    <property type="entry name" value="PD40"/>
    <property type="match status" value="1"/>
</dbReference>
<dbReference type="PANTHER" id="PTHR36842">
    <property type="entry name" value="PROTEIN TOLB HOMOLOG"/>
    <property type="match status" value="1"/>
</dbReference>